<keyword evidence="3" id="KW-0677">Repeat</keyword>
<organism evidence="7 8">
    <name type="scientific">Scleropages formosus</name>
    <name type="common">Asian bonytongue</name>
    <name type="synonym">Osteoglossum formosum</name>
    <dbReference type="NCBI Taxonomy" id="113540"/>
    <lineage>
        <taxon>Eukaryota</taxon>
        <taxon>Metazoa</taxon>
        <taxon>Chordata</taxon>
        <taxon>Craniata</taxon>
        <taxon>Vertebrata</taxon>
        <taxon>Euteleostomi</taxon>
        <taxon>Actinopterygii</taxon>
        <taxon>Neopterygii</taxon>
        <taxon>Teleostei</taxon>
        <taxon>Osteoglossocephala</taxon>
        <taxon>Osteoglossomorpha</taxon>
        <taxon>Osteoglossiformes</taxon>
        <taxon>Osteoglossidae</taxon>
        <taxon>Scleropages</taxon>
    </lineage>
</organism>
<dbReference type="GO" id="GO:0017124">
    <property type="term" value="F:SH3 domain binding"/>
    <property type="evidence" value="ECO:0007669"/>
    <property type="project" value="TreeGrafter"/>
</dbReference>
<keyword evidence="4" id="KW-0175">Coiled coil</keyword>
<evidence type="ECO:0000256" key="3">
    <source>
        <dbReference type="ARBA" id="ARBA00022737"/>
    </source>
</evidence>
<feature type="domain" description="PH" evidence="6">
    <location>
        <begin position="325"/>
        <end position="419"/>
    </location>
</feature>
<dbReference type="PROSITE" id="PS50003">
    <property type="entry name" value="PH_DOMAIN"/>
    <property type="match status" value="2"/>
</dbReference>
<evidence type="ECO:0000256" key="5">
    <source>
        <dbReference type="SAM" id="MobiDB-lite"/>
    </source>
</evidence>
<dbReference type="SMART" id="SM00233">
    <property type="entry name" value="PH"/>
    <property type="match status" value="2"/>
</dbReference>
<accession>A0A0P7WXB5</accession>
<sequence>MSRSQGPRPGQEAERETVLGDTAYGRRSERMGIRTLTLSLSAVLNRLVSDLQSFLLVLDNENLSYIAQAQKKSISDLLSKLQDTPGKENGKGLNPTVHPRKPGELKVRKQNQGPVVPPYPPNGLEDDCYEEAEPFVPTSQPTVDSDSSLYESYDEEEDFVKDRAHYIQWSASQPSLRAAPESRICGYLWRKKWLGQWTKQLFIVRNTVLLCYKCAKDLNPLLELELTGCQVVYKSKHGKKMQHELKVVAGSDTVVMGFHSCQQAEEWRKIIEEVSGYSHYEKESHSSSSILKCDRLDSCRSSTVLHTDSDEDKLSGLPSAASSVEVRNKGFLNVLMNCQWQSLWCQVEDNVLQMFCDEVCEDSPQYSVQLKGCEVRPGPDTPQAYRITVSQHGDQVAVLEASCADEKERWLQLLLDGSVGSADHPYEHLDSTANTGADRPLSFWFLPSSVLMTRRFPTSNMYTDDPFQQLCGTGTTQPIYSNTCIVENMFQKSQSSAKGDPAISKDLGKCNNSEVFANHSQKTGEEPRWGVQKLDLTGKRRVQLRAESEVNLASASKPPKRSSFRQSLAFCSEKAQGGFLTPLLRRTASAKNSLKRAPSAIFIEKGKVFQRKKEWETKAFA</sequence>
<dbReference type="AlphaFoldDB" id="A0A0P7WXB5"/>
<feature type="compositionally biased region" description="Basic and acidic residues" evidence="5">
    <location>
        <begin position="11"/>
        <end position="23"/>
    </location>
</feature>
<comment type="subcellular location">
    <subcellularLocation>
        <location evidence="1">Cytoplasm</location>
    </subcellularLocation>
</comment>
<dbReference type="FunFam" id="2.30.29.30:FF:000171">
    <property type="entry name" value="Actin filament-associated protein 1-like 2 isoform 1"/>
    <property type="match status" value="1"/>
</dbReference>
<evidence type="ECO:0000313" key="8">
    <source>
        <dbReference type="Proteomes" id="UP000034805"/>
    </source>
</evidence>
<dbReference type="InterPro" id="IPR001849">
    <property type="entry name" value="PH_domain"/>
</dbReference>
<name>A0A0P7WXB5_SCLFO</name>
<dbReference type="GO" id="GO:0005829">
    <property type="term" value="C:cytosol"/>
    <property type="evidence" value="ECO:0007669"/>
    <property type="project" value="TreeGrafter"/>
</dbReference>
<dbReference type="Proteomes" id="UP000034805">
    <property type="component" value="Unassembled WGS sequence"/>
</dbReference>
<dbReference type="Pfam" id="PF00169">
    <property type="entry name" value="PH"/>
    <property type="match status" value="2"/>
</dbReference>
<proteinExistence type="predicted"/>
<evidence type="ECO:0000313" key="7">
    <source>
        <dbReference type="EMBL" id="KPP68789.1"/>
    </source>
</evidence>
<evidence type="ECO:0000259" key="6">
    <source>
        <dbReference type="PROSITE" id="PS50003"/>
    </source>
</evidence>
<dbReference type="EMBL" id="JARO02004286">
    <property type="protein sequence ID" value="KPP68789.1"/>
    <property type="molecule type" value="Genomic_DNA"/>
</dbReference>
<dbReference type="PANTHER" id="PTHR14338">
    <property type="entry name" value="ACTIN FILAMENT-ASSOCIATED PROTEIN 1 FAMILY MEMBER"/>
    <property type="match status" value="1"/>
</dbReference>
<gene>
    <name evidence="7" type="ORF">Z043_112511</name>
</gene>
<evidence type="ECO:0000256" key="1">
    <source>
        <dbReference type="ARBA" id="ARBA00004496"/>
    </source>
</evidence>
<evidence type="ECO:0000256" key="2">
    <source>
        <dbReference type="ARBA" id="ARBA00022490"/>
    </source>
</evidence>
<comment type="caution">
    <text evidence="7">The sequence shown here is derived from an EMBL/GenBank/DDBJ whole genome shotgun (WGS) entry which is preliminary data.</text>
</comment>
<dbReference type="PANTHER" id="PTHR14338:SF9">
    <property type="entry name" value="ACTIN FILAMENT-ASSOCIATED PROTEIN 1-LIKE 2"/>
    <property type="match status" value="1"/>
</dbReference>
<feature type="region of interest" description="Disordered" evidence="5">
    <location>
        <begin position="1"/>
        <end position="23"/>
    </location>
</feature>
<feature type="domain" description="PH" evidence="6">
    <location>
        <begin position="181"/>
        <end position="276"/>
    </location>
</feature>
<dbReference type="SUPFAM" id="SSF50729">
    <property type="entry name" value="PH domain-like"/>
    <property type="match status" value="2"/>
</dbReference>
<evidence type="ECO:0000256" key="4">
    <source>
        <dbReference type="ARBA" id="ARBA00023054"/>
    </source>
</evidence>
<reference evidence="7 8" key="1">
    <citation type="submission" date="2015-08" db="EMBL/GenBank/DDBJ databases">
        <title>The genome of the Asian arowana (Scleropages formosus).</title>
        <authorList>
            <person name="Tan M.H."/>
            <person name="Gan H.M."/>
            <person name="Croft L.J."/>
            <person name="Austin C.M."/>
        </authorList>
    </citation>
    <scope>NUCLEOTIDE SEQUENCE [LARGE SCALE GENOMIC DNA]</scope>
    <source>
        <strain evidence="7">Aro1</strain>
    </source>
</reference>
<keyword evidence="2" id="KW-0963">Cytoplasm</keyword>
<dbReference type="InterPro" id="IPR030113">
    <property type="entry name" value="AFAP"/>
</dbReference>
<dbReference type="InterPro" id="IPR011993">
    <property type="entry name" value="PH-like_dom_sf"/>
</dbReference>
<protein>
    <submittedName>
        <fullName evidence="7">Actin filament-associated protein 1-like 2-like</fullName>
    </submittedName>
</protein>
<feature type="region of interest" description="Disordered" evidence="5">
    <location>
        <begin position="81"/>
        <end position="102"/>
    </location>
</feature>
<dbReference type="Gene3D" id="2.30.29.30">
    <property type="entry name" value="Pleckstrin-homology domain (PH domain)/Phosphotyrosine-binding domain (PTB)"/>
    <property type="match status" value="2"/>
</dbReference>